<comment type="caution">
    <text evidence="9">The sequence shown here is derived from an EMBL/GenBank/DDBJ whole genome shotgun (WGS) entry which is preliminary data.</text>
</comment>
<evidence type="ECO:0000256" key="7">
    <source>
        <dbReference type="SAM" id="MobiDB-lite"/>
    </source>
</evidence>
<name>A0ABY1VSK4_9ACTO</name>
<keyword evidence="10" id="KW-1185">Reference proteome</keyword>
<proteinExistence type="predicted"/>
<keyword evidence="1" id="KW-1003">Cell membrane</keyword>
<keyword evidence="2" id="KW-0132">Cell division</keyword>
<feature type="transmembrane region" description="Helical" evidence="8">
    <location>
        <begin position="86"/>
        <end position="105"/>
    </location>
</feature>
<evidence type="ECO:0000313" key="10">
    <source>
        <dbReference type="Proteomes" id="UP000250006"/>
    </source>
</evidence>
<evidence type="ECO:0000256" key="5">
    <source>
        <dbReference type="ARBA" id="ARBA00023136"/>
    </source>
</evidence>
<evidence type="ECO:0000256" key="4">
    <source>
        <dbReference type="ARBA" id="ARBA00022989"/>
    </source>
</evidence>
<gene>
    <name evidence="9" type="ORF">NCTC11535_02102</name>
</gene>
<keyword evidence="5 8" id="KW-0472">Membrane</keyword>
<organism evidence="9 10">
    <name type="scientific">Actinomyces bovis</name>
    <dbReference type="NCBI Taxonomy" id="1658"/>
    <lineage>
        <taxon>Bacteria</taxon>
        <taxon>Bacillati</taxon>
        <taxon>Actinomycetota</taxon>
        <taxon>Actinomycetes</taxon>
        <taxon>Actinomycetales</taxon>
        <taxon>Actinomycetaceae</taxon>
        <taxon>Actinomyces</taxon>
    </lineage>
</organism>
<evidence type="ECO:0000256" key="8">
    <source>
        <dbReference type="SAM" id="Phobius"/>
    </source>
</evidence>
<evidence type="ECO:0000256" key="1">
    <source>
        <dbReference type="ARBA" id="ARBA00022475"/>
    </source>
</evidence>
<feature type="transmembrane region" description="Helical" evidence="8">
    <location>
        <begin position="43"/>
        <end position="66"/>
    </location>
</feature>
<dbReference type="RefSeq" id="WP_111837285.1">
    <property type="nucleotide sequence ID" value="NZ_UAPQ01000011.1"/>
</dbReference>
<dbReference type="Proteomes" id="UP000250006">
    <property type="component" value="Unassembled WGS sequence"/>
</dbReference>
<evidence type="ECO:0000256" key="2">
    <source>
        <dbReference type="ARBA" id="ARBA00022618"/>
    </source>
</evidence>
<reference evidence="9 10" key="1">
    <citation type="submission" date="2018-06" db="EMBL/GenBank/DDBJ databases">
        <authorList>
            <consortium name="Pathogen Informatics"/>
            <person name="Doyle S."/>
        </authorList>
    </citation>
    <scope>NUCLEOTIDE SEQUENCE [LARGE SCALE GENOMIC DNA]</scope>
    <source>
        <strain evidence="9 10">NCTC11535</strain>
    </source>
</reference>
<sequence length="106" mass="11985">MADPKKSGNPAKAAKALEEESRAAANRVARTPVKVKDTHSPRWYVPTVVALMLIGLFWVVTTYVFQGRYPLPYFLENHRGDWLRNGNLYVGGLITLLGFLGILRWK</sequence>
<dbReference type="InterPro" id="IPR009619">
    <property type="entry name" value="CrgA"/>
</dbReference>
<dbReference type="EMBL" id="UAPQ01000011">
    <property type="protein sequence ID" value="SPT54387.1"/>
    <property type="molecule type" value="Genomic_DNA"/>
</dbReference>
<evidence type="ECO:0000256" key="6">
    <source>
        <dbReference type="ARBA" id="ARBA00023306"/>
    </source>
</evidence>
<protein>
    <submittedName>
        <fullName evidence="9">Septation inhibitor protein</fullName>
    </submittedName>
</protein>
<feature type="region of interest" description="Disordered" evidence="7">
    <location>
        <begin position="1"/>
        <end position="32"/>
    </location>
</feature>
<evidence type="ECO:0000313" key="9">
    <source>
        <dbReference type="EMBL" id="SPT54387.1"/>
    </source>
</evidence>
<keyword evidence="6" id="KW-0131">Cell cycle</keyword>
<keyword evidence="3 8" id="KW-0812">Transmembrane</keyword>
<accession>A0ABY1VSK4</accession>
<dbReference type="Pfam" id="PF06781">
    <property type="entry name" value="CrgA"/>
    <property type="match status" value="1"/>
</dbReference>
<keyword evidence="4 8" id="KW-1133">Transmembrane helix</keyword>
<evidence type="ECO:0000256" key="3">
    <source>
        <dbReference type="ARBA" id="ARBA00022692"/>
    </source>
</evidence>